<evidence type="ECO:0000313" key="2">
    <source>
        <dbReference type="EMBL" id="VDO55887.1"/>
    </source>
</evidence>
<sequence length="133" mass="15023">MIDAHKGIYSGQLRHAQMDQLKLIRDLTDRSPGCGVVSRCGNRRAKEGSRMQQQLRNPGTKESTVESCQSNNRIGIELYEERQNCYGEANGPRQPRAADRSHKIVPTARLPSKTLPIPKRDQLRNQVDSETLL</sequence>
<evidence type="ECO:0000313" key="4">
    <source>
        <dbReference type="WBParaSite" id="HPLM_0001524901-mRNA-1"/>
    </source>
</evidence>
<reference evidence="2 3" key="2">
    <citation type="submission" date="2018-11" db="EMBL/GenBank/DDBJ databases">
        <authorList>
            <consortium name="Pathogen Informatics"/>
        </authorList>
    </citation>
    <scope>NUCLEOTIDE SEQUENCE [LARGE SCALE GENOMIC DNA]</scope>
    <source>
        <strain evidence="2 3">MHpl1</strain>
    </source>
</reference>
<gene>
    <name evidence="2" type="ORF">HPLM_LOCUS15241</name>
</gene>
<evidence type="ECO:0000313" key="3">
    <source>
        <dbReference type="Proteomes" id="UP000268014"/>
    </source>
</evidence>
<name>A0A0N4WUD0_HAEPC</name>
<organism evidence="4">
    <name type="scientific">Haemonchus placei</name>
    <name type="common">Barber's pole worm</name>
    <dbReference type="NCBI Taxonomy" id="6290"/>
    <lineage>
        <taxon>Eukaryota</taxon>
        <taxon>Metazoa</taxon>
        <taxon>Ecdysozoa</taxon>
        <taxon>Nematoda</taxon>
        <taxon>Chromadorea</taxon>
        <taxon>Rhabditida</taxon>
        <taxon>Rhabditina</taxon>
        <taxon>Rhabditomorpha</taxon>
        <taxon>Strongyloidea</taxon>
        <taxon>Trichostrongylidae</taxon>
        <taxon>Haemonchus</taxon>
    </lineage>
</organism>
<feature type="region of interest" description="Disordered" evidence="1">
    <location>
        <begin position="38"/>
        <end position="68"/>
    </location>
</feature>
<dbReference type="Proteomes" id="UP000268014">
    <property type="component" value="Unassembled WGS sequence"/>
</dbReference>
<proteinExistence type="predicted"/>
<dbReference type="WBParaSite" id="HPLM_0001524901-mRNA-1">
    <property type="protein sequence ID" value="HPLM_0001524901-mRNA-1"/>
    <property type="gene ID" value="HPLM_0001524901"/>
</dbReference>
<accession>A0A0N4WUD0</accession>
<reference evidence="4" key="1">
    <citation type="submission" date="2017-02" db="UniProtKB">
        <authorList>
            <consortium name="WormBaseParasite"/>
        </authorList>
    </citation>
    <scope>IDENTIFICATION</scope>
</reference>
<dbReference type="AlphaFoldDB" id="A0A0N4WUD0"/>
<protein>
    <submittedName>
        <fullName evidence="2 4">Uncharacterized protein</fullName>
    </submittedName>
</protein>
<dbReference type="EMBL" id="UZAF01018898">
    <property type="protein sequence ID" value="VDO55887.1"/>
    <property type="molecule type" value="Genomic_DNA"/>
</dbReference>
<feature type="compositionally biased region" description="Polar residues" evidence="1">
    <location>
        <begin position="124"/>
        <end position="133"/>
    </location>
</feature>
<feature type="region of interest" description="Disordered" evidence="1">
    <location>
        <begin position="88"/>
        <end position="133"/>
    </location>
</feature>
<feature type="compositionally biased region" description="Polar residues" evidence="1">
    <location>
        <begin position="50"/>
        <end position="68"/>
    </location>
</feature>
<keyword evidence="3" id="KW-1185">Reference proteome</keyword>
<evidence type="ECO:0000256" key="1">
    <source>
        <dbReference type="SAM" id="MobiDB-lite"/>
    </source>
</evidence>